<proteinExistence type="predicted"/>
<feature type="chain" id="PRO_5030068655" description="Secreted protein" evidence="1">
    <location>
        <begin position="19"/>
        <end position="106"/>
    </location>
</feature>
<evidence type="ECO:0000313" key="3">
    <source>
        <dbReference type="Proteomes" id="UP000256601"/>
    </source>
</evidence>
<dbReference type="Proteomes" id="UP000256601">
    <property type="component" value="Unassembled WGS sequence"/>
</dbReference>
<gene>
    <name evidence="2" type="ORF">B0I71DRAFT_133358</name>
</gene>
<name>A0A371C3W0_YARLL</name>
<dbReference type="AlphaFoldDB" id="A0A371C3W0"/>
<keyword evidence="1" id="KW-0732">Signal</keyword>
<evidence type="ECO:0000256" key="1">
    <source>
        <dbReference type="SAM" id="SignalP"/>
    </source>
</evidence>
<dbReference type="EMBL" id="KZ857340">
    <property type="protein sequence ID" value="RDW24984.1"/>
    <property type="molecule type" value="Genomic_DNA"/>
</dbReference>
<sequence length="106" mass="12277">MVFLSFSFFSFFSFLSFSFHFFSYPVGFDFGNLFYVVSPDRTLHSCTIITRTESIHTADDWVKKSAKNRFPTTYSHFPGSISNFSRQFPFSSHPQPLGTSIQTISW</sequence>
<evidence type="ECO:0008006" key="4">
    <source>
        <dbReference type="Google" id="ProtNLM"/>
    </source>
</evidence>
<feature type="signal peptide" evidence="1">
    <location>
        <begin position="1"/>
        <end position="18"/>
    </location>
</feature>
<accession>A0A371C3W0</accession>
<protein>
    <recommendedName>
        <fullName evidence="4">Secreted protein</fullName>
    </recommendedName>
</protein>
<evidence type="ECO:0000313" key="2">
    <source>
        <dbReference type="EMBL" id="RDW24984.1"/>
    </source>
</evidence>
<reference evidence="2 3" key="1">
    <citation type="submission" date="2018-07" db="EMBL/GenBank/DDBJ databases">
        <title>Draft Genome Assemblies for Five Robust Yarrowia lipolytica Strains Exhibiting High Lipid Production and Pentose Sugar Utilization and Sugar Alcohol Secretion from Undetoxified Lignocellulosic Biomass Hydrolysates.</title>
        <authorList>
            <consortium name="DOE Joint Genome Institute"/>
            <person name="Walker C."/>
            <person name="Ryu S."/>
            <person name="Na H."/>
            <person name="Zane M."/>
            <person name="LaButti K."/>
            <person name="Lipzen A."/>
            <person name="Haridas S."/>
            <person name="Barry K."/>
            <person name="Grigoriev I.V."/>
            <person name="Quarterman J."/>
            <person name="Slininger P."/>
            <person name="Dien B."/>
            <person name="Trinh C.T."/>
        </authorList>
    </citation>
    <scope>NUCLEOTIDE SEQUENCE [LARGE SCALE GENOMIC DNA]</scope>
    <source>
        <strain evidence="2 3">YB392</strain>
    </source>
</reference>
<organism evidence="2 3">
    <name type="scientific">Yarrowia lipolytica</name>
    <name type="common">Candida lipolytica</name>
    <dbReference type="NCBI Taxonomy" id="4952"/>
    <lineage>
        <taxon>Eukaryota</taxon>
        <taxon>Fungi</taxon>
        <taxon>Dikarya</taxon>
        <taxon>Ascomycota</taxon>
        <taxon>Saccharomycotina</taxon>
        <taxon>Dipodascomycetes</taxon>
        <taxon>Dipodascales</taxon>
        <taxon>Dipodascales incertae sedis</taxon>
        <taxon>Yarrowia</taxon>
    </lineage>
</organism>